<protein>
    <submittedName>
        <fullName evidence="1">Uncharacterized protein</fullName>
    </submittedName>
</protein>
<reference evidence="1 2" key="1">
    <citation type="submission" date="2019-05" db="EMBL/GenBank/DDBJ databases">
        <title>Dyadobacter AR-3-8 sp. nov., isolated from arctic soil.</title>
        <authorList>
            <person name="Chaudhary D.K."/>
        </authorList>
    </citation>
    <scope>NUCLEOTIDE SEQUENCE [LARGE SCALE GENOMIC DNA]</scope>
    <source>
        <strain evidence="1 2">AR-3-8</strain>
    </source>
</reference>
<dbReference type="Proteomes" id="UP000304900">
    <property type="component" value="Unassembled WGS sequence"/>
</dbReference>
<evidence type="ECO:0000313" key="1">
    <source>
        <dbReference type="EMBL" id="TKT86907.1"/>
    </source>
</evidence>
<sequence>MIHEKIFILAVDREAKIIVKGNVANNSKQINIDFEFLIKEKHDKYFRSPIGLEHPKYWKLQSLTLEKAQLMQLVYSGVSKKQLDMAIKEFKQFFGPGYVFSNGIKIEERLKTLKGIRLTDINRRLLMTA</sequence>
<accession>A0A4U6CTJ8</accession>
<comment type="caution">
    <text evidence="1">The sequence shown here is derived from an EMBL/GenBank/DDBJ whole genome shotgun (WGS) entry which is preliminary data.</text>
</comment>
<dbReference type="EMBL" id="SZVO01000022">
    <property type="protein sequence ID" value="TKT86907.1"/>
    <property type="molecule type" value="Genomic_DNA"/>
</dbReference>
<organism evidence="1 2">
    <name type="scientific">Dyadobacter frigoris</name>
    <dbReference type="NCBI Taxonomy" id="2576211"/>
    <lineage>
        <taxon>Bacteria</taxon>
        <taxon>Pseudomonadati</taxon>
        <taxon>Bacteroidota</taxon>
        <taxon>Cytophagia</taxon>
        <taxon>Cytophagales</taxon>
        <taxon>Spirosomataceae</taxon>
        <taxon>Dyadobacter</taxon>
    </lineage>
</organism>
<dbReference type="RefSeq" id="WP_137343938.1">
    <property type="nucleotide sequence ID" value="NZ_BSQH01000023.1"/>
</dbReference>
<keyword evidence="2" id="KW-1185">Reference proteome</keyword>
<gene>
    <name evidence="1" type="ORF">FDK13_31150</name>
</gene>
<dbReference type="OrthoDB" id="955293at2"/>
<evidence type="ECO:0000313" key="2">
    <source>
        <dbReference type="Proteomes" id="UP000304900"/>
    </source>
</evidence>
<name>A0A4U6CTJ8_9BACT</name>
<proteinExistence type="predicted"/>
<dbReference type="AlphaFoldDB" id="A0A4U6CTJ8"/>